<accession>A0A8J6U2V0</accession>
<evidence type="ECO:0000313" key="3">
    <source>
        <dbReference type="Proteomes" id="UP000652681"/>
    </source>
</evidence>
<dbReference type="RefSeq" id="WP_163492912.1">
    <property type="nucleotide sequence ID" value="NZ_JACVEL010000015.1"/>
</dbReference>
<evidence type="ECO:0000313" key="2">
    <source>
        <dbReference type="EMBL" id="MBC9813780.1"/>
    </source>
</evidence>
<dbReference type="AlphaFoldDB" id="A0A8J6U2V0"/>
<dbReference type="InterPro" id="IPR029044">
    <property type="entry name" value="Nucleotide-diphossugar_trans"/>
</dbReference>
<feature type="domain" description="Glycosyltransferase 2-like" evidence="1">
    <location>
        <begin position="5"/>
        <end position="174"/>
    </location>
</feature>
<gene>
    <name evidence="2" type="ORF">H9Y05_14995</name>
</gene>
<reference evidence="2" key="1">
    <citation type="submission" date="2020-09" db="EMBL/GenBank/DDBJ databases">
        <title>Taishania pollutisoli gen. nov., sp. nov., Isolated from Tetrabromobisphenol A-Contaminated Soil.</title>
        <authorList>
            <person name="Chen Q."/>
        </authorList>
    </citation>
    <scope>NUCLEOTIDE SEQUENCE</scope>
    <source>
        <strain evidence="2">CZZ-1</strain>
    </source>
</reference>
<proteinExistence type="predicted"/>
<name>A0A8J6U2V0_9FLAO</name>
<sequence length="305" mass="35030">MKKLSIVICTYNREKYIAESILAALNQTVPQEEYQVIVVNNNSKDRTDEICRELMRQHQFDYFVETNQGNSYARNRGIQESTGAIIVFIDDDAMMEPDYVKNLLSFYQTYPNVDAAGGRIYPRYEEKKAEWLSPVLMPLIAALDLGNKPQPFRWGKFPIGANMSFRKQVFEKIGVFNVDLGRIGTNLQGGDEKDVFARMRVDSMSIWYCPNAVVHHIIPASRLEKSYIKRMGIGVGESEYRRTKIIGQQALLVACLKECIKWGVTLAMAFMYTILLQFPKAKMLIQFRGWVSKGLFFNDINLKTT</sequence>
<evidence type="ECO:0000259" key="1">
    <source>
        <dbReference type="Pfam" id="PF00535"/>
    </source>
</evidence>
<dbReference type="SUPFAM" id="SSF53448">
    <property type="entry name" value="Nucleotide-diphospho-sugar transferases"/>
    <property type="match status" value="1"/>
</dbReference>
<dbReference type="Gene3D" id="3.90.550.10">
    <property type="entry name" value="Spore Coat Polysaccharide Biosynthesis Protein SpsA, Chain A"/>
    <property type="match status" value="1"/>
</dbReference>
<dbReference type="PANTHER" id="PTHR43685">
    <property type="entry name" value="GLYCOSYLTRANSFERASE"/>
    <property type="match status" value="1"/>
</dbReference>
<dbReference type="InterPro" id="IPR050834">
    <property type="entry name" value="Glycosyltransf_2"/>
</dbReference>
<keyword evidence="3" id="KW-1185">Reference proteome</keyword>
<dbReference type="CDD" id="cd00761">
    <property type="entry name" value="Glyco_tranf_GTA_type"/>
    <property type="match status" value="1"/>
</dbReference>
<dbReference type="Proteomes" id="UP000652681">
    <property type="component" value="Unassembled WGS sequence"/>
</dbReference>
<comment type="caution">
    <text evidence="2">The sequence shown here is derived from an EMBL/GenBank/DDBJ whole genome shotgun (WGS) entry which is preliminary data.</text>
</comment>
<dbReference type="EMBL" id="JACVEL010000015">
    <property type="protein sequence ID" value="MBC9813780.1"/>
    <property type="molecule type" value="Genomic_DNA"/>
</dbReference>
<protein>
    <submittedName>
        <fullName evidence="2">Glycosyltransferase family 2 protein</fullName>
    </submittedName>
</protein>
<dbReference type="PANTHER" id="PTHR43685:SF2">
    <property type="entry name" value="GLYCOSYLTRANSFERASE 2-LIKE DOMAIN-CONTAINING PROTEIN"/>
    <property type="match status" value="1"/>
</dbReference>
<dbReference type="InterPro" id="IPR001173">
    <property type="entry name" value="Glyco_trans_2-like"/>
</dbReference>
<organism evidence="2 3">
    <name type="scientific">Taishania pollutisoli</name>
    <dbReference type="NCBI Taxonomy" id="2766479"/>
    <lineage>
        <taxon>Bacteria</taxon>
        <taxon>Pseudomonadati</taxon>
        <taxon>Bacteroidota</taxon>
        <taxon>Flavobacteriia</taxon>
        <taxon>Flavobacteriales</taxon>
        <taxon>Crocinitomicaceae</taxon>
        <taxon>Taishania</taxon>
    </lineage>
</organism>
<dbReference type="Pfam" id="PF00535">
    <property type="entry name" value="Glycos_transf_2"/>
    <property type="match status" value="1"/>
</dbReference>